<reference evidence="2 3" key="1">
    <citation type="submission" date="2018-08" db="EMBL/GenBank/DDBJ databases">
        <title>Comparative analysis of Burkholderia isolates from Puerto Rico.</title>
        <authorList>
            <person name="Hall C."/>
            <person name="Sahl J."/>
            <person name="Wagner D."/>
        </authorList>
    </citation>
    <scope>NUCLEOTIDE SEQUENCE [LARGE SCALE GENOMIC DNA]</scope>
    <source>
        <strain evidence="2 3">Bp8964</strain>
    </source>
</reference>
<feature type="compositionally biased region" description="Basic and acidic residues" evidence="1">
    <location>
        <begin position="9"/>
        <end position="20"/>
    </location>
</feature>
<dbReference type="AlphaFoldDB" id="A0AB74D412"/>
<dbReference type="EMBL" id="QTNY01000027">
    <property type="protein sequence ID" value="RQP70614.1"/>
    <property type="molecule type" value="Genomic_DNA"/>
</dbReference>
<comment type="caution">
    <text evidence="2">The sequence shown here is derived from an EMBL/GenBank/DDBJ whole genome shotgun (WGS) entry which is preliminary data.</text>
</comment>
<proteinExistence type="predicted"/>
<evidence type="ECO:0000256" key="1">
    <source>
        <dbReference type="SAM" id="MobiDB-lite"/>
    </source>
</evidence>
<evidence type="ECO:0000313" key="2">
    <source>
        <dbReference type="EMBL" id="RQP70614.1"/>
    </source>
</evidence>
<gene>
    <name evidence="2" type="ORF">DF015_29620</name>
</gene>
<feature type="region of interest" description="Disordered" evidence="1">
    <location>
        <begin position="1"/>
        <end position="20"/>
    </location>
</feature>
<evidence type="ECO:0000313" key="3">
    <source>
        <dbReference type="Proteomes" id="UP000273734"/>
    </source>
</evidence>
<accession>A0AB74D412</accession>
<name>A0AB74D412_9BURK</name>
<protein>
    <submittedName>
        <fullName evidence="2">Uncharacterized protein</fullName>
    </submittedName>
</protein>
<organism evidence="2 3">
    <name type="scientific">Burkholderia ubonensis</name>
    <dbReference type="NCBI Taxonomy" id="101571"/>
    <lineage>
        <taxon>Bacteria</taxon>
        <taxon>Pseudomonadati</taxon>
        <taxon>Pseudomonadota</taxon>
        <taxon>Betaproteobacteria</taxon>
        <taxon>Burkholderiales</taxon>
        <taxon>Burkholderiaceae</taxon>
        <taxon>Burkholderia</taxon>
        <taxon>Burkholderia cepacia complex</taxon>
    </lineage>
</organism>
<dbReference type="Proteomes" id="UP000273734">
    <property type="component" value="Unassembled WGS sequence"/>
</dbReference>
<sequence length="70" mass="7751">MRGGSKPAVTRDSRSAFGERDWRGACGDCDRCDKRNECDECDECRDTRPHAPAARHRLSYGSPARRAAGP</sequence>